<dbReference type="Gene3D" id="3.40.50.12780">
    <property type="entry name" value="N-terminal domain of ligase-like"/>
    <property type="match status" value="1"/>
</dbReference>
<dbReference type="Proteomes" id="UP000190744">
    <property type="component" value="Unassembled WGS sequence"/>
</dbReference>
<proteinExistence type="predicted"/>
<evidence type="ECO:0000313" key="1">
    <source>
        <dbReference type="EMBL" id="OOQ84172.1"/>
    </source>
</evidence>
<reference evidence="2" key="1">
    <citation type="submission" date="2015-09" db="EMBL/GenBank/DDBJ databases">
        <authorList>
            <person name="Fill T.P."/>
            <person name="Baretta J.F."/>
            <person name="de Almeida L.G."/>
            <person name="Rocha M."/>
            <person name="de Souza D.H."/>
            <person name="Malavazi I."/>
            <person name="Cerdeira L.T."/>
            <person name="Hong H."/>
            <person name="Samborskyy M."/>
            <person name="de Vasconcelos A.T."/>
            <person name="Leadlay P."/>
            <person name="Rodrigues-Filho E."/>
        </authorList>
    </citation>
    <scope>NUCLEOTIDE SEQUENCE [LARGE SCALE GENOMIC DNA]</scope>
    <source>
        <strain evidence="2">LaBioMMi 136</strain>
    </source>
</reference>
<sequence length="208" mass="22896">MALFRPKEEILPDNVDHYGEIPAYLVPNDLRYPGLILNTVKAGYCMFLSSPRNSIAAHKDLFETLALLASPTQLSKAVHGMCTPAYVLLRCASLTFIDISANVTCIIPTAAGLPTASALVEAMKHTPMDMTTLVPSIVRELAQEPELLDYCAQFLEYCFYIGGDPPHVIGDKFEAKIKVYNHDGSSKVGKSFPPTALLRMDMQTVKHH</sequence>
<name>A0A1S9RF91_PENBI</name>
<dbReference type="SUPFAM" id="SSF56801">
    <property type="entry name" value="Acetyl-CoA synthetase-like"/>
    <property type="match status" value="1"/>
</dbReference>
<dbReference type="InterPro" id="IPR042099">
    <property type="entry name" value="ANL_N_sf"/>
</dbReference>
<evidence type="ECO:0000313" key="2">
    <source>
        <dbReference type="Proteomes" id="UP000190744"/>
    </source>
</evidence>
<protein>
    <submittedName>
        <fullName evidence="1">Uncharacterized protein</fullName>
    </submittedName>
</protein>
<dbReference type="AlphaFoldDB" id="A0A1S9RF91"/>
<comment type="caution">
    <text evidence="1">The sequence shown here is derived from an EMBL/GenBank/DDBJ whole genome shotgun (WGS) entry which is preliminary data.</text>
</comment>
<organism evidence="1 2">
    <name type="scientific">Penicillium brasilianum</name>
    <dbReference type="NCBI Taxonomy" id="104259"/>
    <lineage>
        <taxon>Eukaryota</taxon>
        <taxon>Fungi</taxon>
        <taxon>Dikarya</taxon>
        <taxon>Ascomycota</taxon>
        <taxon>Pezizomycotina</taxon>
        <taxon>Eurotiomycetes</taxon>
        <taxon>Eurotiomycetidae</taxon>
        <taxon>Eurotiales</taxon>
        <taxon>Aspergillaceae</taxon>
        <taxon>Penicillium</taxon>
    </lineage>
</organism>
<accession>A0A1S9RF91</accession>
<gene>
    <name evidence="1" type="ORF">PEBR_31628</name>
</gene>
<dbReference type="EMBL" id="LJBN01000184">
    <property type="protein sequence ID" value="OOQ84172.1"/>
    <property type="molecule type" value="Genomic_DNA"/>
</dbReference>